<dbReference type="SUPFAM" id="SSF51556">
    <property type="entry name" value="Metallo-dependent hydrolases"/>
    <property type="match status" value="1"/>
</dbReference>
<dbReference type="Gene3D" id="3.20.20.140">
    <property type="entry name" value="Metal-dependent hydrolases"/>
    <property type="match status" value="1"/>
</dbReference>
<dbReference type="PANTHER" id="PTHR43383:SF2">
    <property type="entry name" value="AMIDOHYDROLASE 2 FAMILY PROTEIN"/>
    <property type="match status" value="1"/>
</dbReference>
<dbReference type="InterPro" id="IPR032466">
    <property type="entry name" value="Metal_Hydrolase"/>
</dbReference>
<dbReference type="Proteomes" id="UP000702209">
    <property type="component" value="Unassembled WGS sequence"/>
</dbReference>
<evidence type="ECO:0000313" key="3">
    <source>
        <dbReference type="Proteomes" id="UP000702209"/>
    </source>
</evidence>
<keyword evidence="3" id="KW-1185">Reference proteome</keyword>
<name>A0ABS0CVX5_9NOCA</name>
<dbReference type="PANTHER" id="PTHR43383">
    <property type="entry name" value="NODULIN 6"/>
    <property type="match status" value="1"/>
</dbReference>
<organism evidence="2 3">
    <name type="scientific">Nocardia amamiensis</name>
    <dbReference type="NCBI Taxonomy" id="404578"/>
    <lineage>
        <taxon>Bacteria</taxon>
        <taxon>Bacillati</taxon>
        <taxon>Actinomycetota</taxon>
        <taxon>Actinomycetes</taxon>
        <taxon>Mycobacteriales</taxon>
        <taxon>Nocardiaceae</taxon>
        <taxon>Nocardia</taxon>
    </lineage>
</organism>
<dbReference type="Pfam" id="PF04909">
    <property type="entry name" value="Amidohydro_2"/>
    <property type="match status" value="1"/>
</dbReference>
<feature type="domain" description="Amidohydrolase-related" evidence="1">
    <location>
        <begin position="198"/>
        <end position="351"/>
    </location>
</feature>
<dbReference type="RefSeq" id="WP_195131868.1">
    <property type="nucleotide sequence ID" value="NZ_JADLQX010000019.1"/>
</dbReference>
<evidence type="ECO:0000313" key="2">
    <source>
        <dbReference type="EMBL" id="MBF6300645.1"/>
    </source>
</evidence>
<reference evidence="2 3" key="1">
    <citation type="submission" date="2020-10" db="EMBL/GenBank/DDBJ databases">
        <title>Identification of Nocardia species via Next-generation sequencing and recognition of intraspecies genetic diversity.</title>
        <authorList>
            <person name="Li P."/>
            <person name="Li P."/>
            <person name="Lu B."/>
        </authorList>
    </citation>
    <scope>NUCLEOTIDE SEQUENCE [LARGE SCALE GENOMIC DNA]</scope>
    <source>
        <strain evidence="2 3">BJ06-0157</strain>
    </source>
</reference>
<evidence type="ECO:0000259" key="1">
    <source>
        <dbReference type="Pfam" id="PF04909"/>
    </source>
</evidence>
<proteinExistence type="predicted"/>
<protein>
    <submittedName>
        <fullName evidence="2">Amidohydrolase family protein</fullName>
    </submittedName>
</protein>
<dbReference type="EMBL" id="JADLQX010000019">
    <property type="protein sequence ID" value="MBF6300645.1"/>
    <property type="molecule type" value="Genomic_DNA"/>
</dbReference>
<accession>A0ABS0CVX5</accession>
<dbReference type="InterPro" id="IPR006680">
    <property type="entry name" value="Amidohydro-rel"/>
</dbReference>
<sequence>MLTDDVPLTDHHCHGVDIGTLDRPGFERLLGEGTRGSFDSAIGLAVRRWCAPALDLPAHVGSDVYLRHRAQLGAGEAAARLLRASGVTRWFLDTGFGGGTAGFAGLVDGDVHEVVRLEEVAEQVIAEVGAVSGVYDRIEAELRARATTAVGFKTIVAYRCGLDFPPQDHPPTSFAPEHRLTDPHVLGWLVGLGARIGAELGLPMQFHTGFGDPDLDLRHSDPLLLTGFLRRTASTGLSVMLLHCWPFHRNAAYLAHLFDHVHLDLGLAIPYVGHRAAAVLAETLELAPFRALCYSSDGYGLPELHYLGALLWRRGLGTLMDEWIAADAITTVDAEALVTAIAHGNAERVYGAGLGQVTTRKQNRPVGR</sequence>
<comment type="caution">
    <text evidence="2">The sequence shown here is derived from an EMBL/GenBank/DDBJ whole genome shotgun (WGS) entry which is preliminary data.</text>
</comment>
<gene>
    <name evidence="2" type="ORF">IU459_24315</name>
</gene>